<evidence type="ECO:0000256" key="1">
    <source>
        <dbReference type="SAM" id="Phobius"/>
    </source>
</evidence>
<keyword evidence="1" id="KW-1133">Transmembrane helix</keyword>
<name>A0A1V0SDR8_9VIRU</name>
<keyword evidence="1" id="KW-0472">Membrane</keyword>
<protein>
    <submittedName>
        <fullName evidence="2">Uncharacterized protein</fullName>
    </submittedName>
</protein>
<keyword evidence="1" id="KW-0812">Transmembrane</keyword>
<accession>A0A1V0SDR8</accession>
<organism evidence="2">
    <name type="scientific">Indivirus ILV1</name>
    <dbReference type="NCBI Taxonomy" id="1977633"/>
    <lineage>
        <taxon>Viruses</taxon>
        <taxon>Varidnaviria</taxon>
        <taxon>Bamfordvirae</taxon>
        <taxon>Nucleocytoviricota</taxon>
        <taxon>Megaviricetes</taxon>
        <taxon>Imitervirales</taxon>
        <taxon>Mimiviridae</taxon>
        <taxon>Klosneuvirinae</taxon>
        <taxon>Indivirus</taxon>
    </lineage>
</organism>
<evidence type="ECO:0000313" key="2">
    <source>
        <dbReference type="EMBL" id="ARF09855.1"/>
    </source>
</evidence>
<gene>
    <name evidence="2" type="ORF">Indivirus_4_27</name>
</gene>
<dbReference type="EMBL" id="KY684088">
    <property type="protein sequence ID" value="ARF09855.1"/>
    <property type="molecule type" value="Genomic_DNA"/>
</dbReference>
<reference evidence="2" key="1">
    <citation type="journal article" date="2017" name="Science">
        <title>Giant viruses with an expanded complement of translation system components.</title>
        <authorList>
            <person name="Schulz F."/>
            <person name="Yutin N."/>
            <person name="Ivanova N.N."/>
            <person name="Ortega D.R."/>
            <person name="Lee T.K."/>
            <person name="Vierheilig J."/>
            <person name="Daims H."/>
            <person name="Horn M."/>
            <person name="Wagner M."/>
            <person name="Jensen G.J."/>
            <person name="Kyrpides N.C."/>
            <person name="Koonin E.V."/>
            <person name="Woyke T."/>
        </authorList>
    </citation>
    <scope>NUCLEOTIDE SEQUENCE</scope>
    <source>
        <strain evidence="2">ILV1</strain>
    </source>
</reference>
<feature type="transmembrane region" description="Helical" evidence="1">
    <location>
        <begin position="36"/>
        <end position="54"/>
    </location>
</feature>
<proteinExistence type="predicted"/>
<feature type="transmembrane region" description="Helical" evidence="1">
    <location>
        <begin position="12"/>
        <end position="30"/>
    </location>
</feature>
<sequence>MNKLISKKKLRKLMRYIIMFLSVFISSQFIPECTISYTTAFSIASVAAVAFAIIDMQFPLLPMNESN</sequence>